<feature type="region of interest" description="Disordered" evidence="1">
    <location>
        <begin position="940"/>
        <end position="978"/>
    </location>
</feature>
<feature type="compositionally biased region" description="Acidic residues" evidence="1">
    <location>
        <begin position="612"/>
        <end position="623"/>
    </location>
</feature>
<evidence type="ECO:0000313" key="4">
    <source>
        <dbReference type="Proteomes" id="UP000752171"/>
    </source>
</evidence>
<dbReference type="Pfam" id="PF20499">
    <property type="entry name" value="DUF6729"/>
    <property type="match status" value="1"/>
</dbReference>
<comment type="caution">
    <text evidence="3">The sequence shown here is derived from an EMBL/GenBank/DDBJ whole genome shotgun (WGS) entry which is preliminary data.</text>
</comment>
<dbReference type="Proteomes" id="UP000752171">
    <property type="component" value="Unassembled WGS sequence"/>
</dbReference>
<dbReference type="AlphaFoldDB" id="A0A8T2LXA4"/>
<protein>
    <recommendedName>
        <fullName evidence="2">DUF6729 domain-containing protein</fullName>
    </recommendedName>
</protein>
<name>A0A8T2LXA4_ASTMX</name>
<feature type="region of interest" description="Disordered" evidence="1">
    <location>
        <begin position="608"/>
        <end position="638"/>
    </location>
</feature>
<dbReference type="PANTHER" id="PTHR47773:SF1">
    <property type="entry name" value="C2H2-TYPE DOMAIN-CONTAINING PROTEIN"/>
    <property type="match status" value="1"/>
</dbReference>
<dbReference type="PANTHER" id="PTHR47773">
    <property type="entry name" value="SI:DKEY-9I5.2-RELATED"/>
    <property type="match status" value="1"/>
</dbReference>
<sequence length="1063" mass="119480">MRSDRMWFYPPEPPGYVRSGVPSPQPFFRNRVFVWRPVGVWRYSLKCPRGDECVGRGQNVYLYKSGYHHRVRHICDVSSWYTMVTEVLCCGPCTKAARSGEGSAFGRWLAWDSAIVTQLSEAHQAMFPAILTSKRGVDRNVVRLLRDRTEGNTMVKVWRQIQESHVEEHLQRMDLYTTLLMTLVEPGGIVSALGHTFQAPSPQRELPSARLLRHAFLLAEAGNVQDYRSQILSTFATVLKMDSTKKVVKKLSGEGARSAEWFTSIGNEHSQVVSFVLTCEESAEKLSPMCRGVVDRFRMANQPVPKILYVDRGCCRAQGRTAVEVLFQPWVDDGMIVRLDIFHWIHRFDVAIRTESHSKYAAFKSALAGAVLAYNRTDLELLIKAVRAKDPATMSTVSDEVVVRHHISREQLKHHVRRVTLGAQETFRLVHLAIEELKGPAGLDENGVSLFKTPEVIDEVWAAQQRRLECLQDPPDMSMYRVARTTTINNVDVPFYKCLRGSNSMEGFHKSLPNMIPGPHCAARPYQVYLISGIARWNSDKTSDAVFGGKGRHHRMYSAPLIDRLNARCQQLFGEPVEENFRASADVHSAELLGLEYLFSQSSGEPFSLQDIADDGPSPEEEVVQPGQLDPDEADEAYQSDVEVDKGVLDADLPHITLTSDETSTVHPPAFEDACSSNPLPGFKELESFCSVVVEISLIEDKLSLTTDQRNRVLEAWNAVEEHDKQPQQFNQMYRTHWGNTLYCRTKRDDLVEAAVVQRMKMAKRYAPAQQDISAQNNRLMYTLVKLLWLQLPQGSRTSPEKSTILKAYERIQHRILAEDPVLCRAGIPLPKINIKTVRDFIRCQERILNLHSTKQPSTITKTTSISSADLPPAPLQPAVLPPPDYPMMEYVPTPSMAGTKMLKERTDIMTLSRPHPTLPPPAPLPLLVRKTPATCTITRPVPESTSASGIAGPPTSVPSTVPLKPATQTSSTSHSTCSSSLWARATQYKRKLKEQPSEVGARLSRVQNLPVCTICDQPTQGHKKYKKKSFCPVKMMSPSRGLNNRVYDSYEHFTSVVDMLDN</sequence>
<feature type="compositionally biased region" description="Polar residues" evidence="1">
    <location>
        <begin position="940"/>
        <end position="949"/>
    </location>
</feature>
<proteinExistence type="predicted"/>
<gene>
    <name evidence="3" type="ORF">AMEX_G11347</name>
</gene>
<evidence type="ECO:0000313" key="3">
    <source>
        <dbReference type="EMBL" id="KAG9274432.1"/>
    </source>
</evidence>
<evidence type="ECO:0000256" key="1">
    <source>
        <dbReference type="SAM" id="MobiDB-lite"/>
    </source>
</evidence>
<organism evidence="3 4">
    <name type="scientific">Astyanax mexicanus</name>
    <name type="common">Blind cave fish</name>
    <name type="synonym">Astyanax fasciatus mexicanus</name>
    <dbReference type="NCBI Taxonomy" id="7994"/>
    <lineage>
        <taxon>Eukaryota</taxon>
        <taxon>Metazoa</taxon>
        <taxon>Chordata</taxon>
        <taxon>Craniata</taxon>
        <taxon>Vertebrata</taxon>
        <taxon>Euteleostomi</taxon>
        <taxon>Actinopterygii</taxon>
        <taxon>Neopterygii</taxon>
        <taxon>Teleostei</taxon>
        <taxon>Ostariophysi</taxon>
        <taxon>Characiformes</taxon>
        <taxon>Characoidei</taxon>
        <taxon>Acestrorhamphidae</taxon>
        <taxon>Acestrorhamphinae</taxon>
        <taxon>Astyanax</taxon>
    </lineage>
</organism>
<reference evidence="3 4" key="1">
    <citation type="submission" date="2021-07" db="EMBL/GenBank/DDBJ databases">
        <authorList>
            <person name="Imarazene B."/>
            <person name="Zahm M."/>
            <person name="Klopp C."/>
            <person name="Cabau C."/>
            <person name="Beille S."/>
            <person name="Jouanno E."/>
            <person name="Castinel A."/>
            <person name="Lluch J."/>
            <person name="Gil L."/>
            <person name="Kuchtly C."/>
            <person name="Lopez Roques C."/>
            <person name="Donnadieu C."/>
            <person name="Parrinello H."/>
            <person name="Journot L."/>
            <person name="Du K."/>
            <person name="Schartl M."/>
            <person name="Retaux S."/>
            <person name="Guiguen Y."/>
        </authorList>
    </citation>
    <scope>NUCLEOTIDE SEQUENCE [LARGE SCALE GENOMIC DNA]</scope>
    <source>
        <strain evidence="3">Pach_M1</strain>
        <tissue evidence="3">Testis</tissue>
    </source>
</reference>
<dbReference type="InterPro" id="IPR046616">
    <property type="entry name" value="DUF6729"/>
</dbReference>
<accession>A0A8T2LXA4</accession>
<evidence type="ECO:0000259" key="2">
    <source>
        <dbReference type="Pfam" id="PF20499"/>
    </source>
</evidence>
<feature type="domain" description="DUF6729" evidence="2">
    <location>
        <begin position="5"/>
        <end position="216"/>
    </location>
</feature>
<dbReference type="EMBL" id="JAICCE010000008">
    <property type="protein sequence ID" value="KAG9274432.1"/>
    <property type="molecule type" value="Genomic_DNA"/>
</dbReference>
<feature type="compositionally biased region" description="Low complexity" evidence="1">
    <location>
        <begin position="968"/>
        <end position="978"/>
    </location>
</feature>